<keyword evidence="3" id="KW-1185">Reference proteome</keyword>
<name>A0A8J3HCD2_9RHOB</name>
<feature type="transmembrane region" description="Helical" evidence="1">
    <location>
        <begin position="132"/>
        <end position="150"/>
    </location>
</feature>
<feature type="transmembrane region" description="Helical" evidence="1">
    <location>
        <begin position="77"/>
        <end position="97"/>
    </location>
</feature>
<accession>A0A8J3HCD2</accession>
<dbReference type="InterPro" id="IPR006726">
    <property type="entry name" value="PHBA_efflux_AaeB/fusaric-R"/>
</dbReference>
<keyword evidence="1" id="KW-1133">Transmembrane helix</keyword>
<comment type="caution">
    <text evidence="2">The sequence shown here is derived from an EMBL/GenBank/DDBJ whole genome shotgun (WGS) entry which is preliminary data.</text>
</comment>
<keyword evidence="1" id="KW-0472">Membrane</keyword>
<feature type="transmembrane region" description="Helical" evidence="1">
    <location>
        <begin position="156"/>
        <end position="183"/>
    </location>
</feature>
<sequence>MRFWLRSTRTGLNWKSARDWGVLLALRLTGRLKALVEVWADCEVLRSDLSSGEAHTLRRNLATRHRQGRELHVDYGIALRSALSVVIVTLVGCGIWSWSGWSYGAGIPQIGSILCCVLAAMDNATPVLRKVLTFMLIALGAAFLYKFAIMPLVGSFYALAVALGFVLIPAGVLLAVPATWLMGFQISVNLIYMLTLDNHVTTDFNAFANASLATFDGVALAMMTLATVRAVSTEWSVARLLHSGWRVVADLASGTRRIDPELIAGRMTDRLGLIAPRLALLPAGSEEQENDVLRDLRVGLTVLELQRIRREMPRRDHKLLDDLLGQIAMQYQQGAGGLAKCKKAVAETLDRCLNDVLFEAGPESSRLCDALVGLRSGACPGLAPPKFTLPARRLIA</sequence>
<protein>
    <recommendedName>
        <fullName evidence="4">Fusaric acid resistance protein family protein</fullName>
    </recommendedName>
</protein>
<dbReference type="GO" id="GO:0022857">
    <property type="term" value="F:transmembrane transporter activity"/>
    <property type="evidence" value="ECO:0007669"/>
    <property type="project" value="InterPro"/>
</dbReference>
<dbReference type="Pfam" id="PF04632">
    <property type="entry name" value="FUSC"/>
    <property type="match status" value="1"/>
</dbReference>
<gene>
    <name evidence="2" type="ORF">GCM10010961_41390</name>
</gene>
<evidence type="ECO:0000313" key="2">
    <source>
        <dbReference type="EMBL" id="GHH03379.1"/>
    </source>
</evidence>
<dbReference type="GO" id="GO:0005886">
    <property type="term" value="C:plasma membrane"/>
    <property type="evidence" value="ECO:0007669"/>
    <property type="project" value="InterPro"/>
</dbReference>
<organism evidence="2 3">
    <name type="scientific">Pseudodonghicola xiamenensis</name>
    <dbReference type="NCBI Taxonomy" id="337702"/>
    <lineage>
        <taxon>Bacteria</taxon>
        <taxon>Pseudomonadati</taxon>
        <taxon>Pseudomonadota</taxon>
        <taxon>Alphaproteobacteria</taxon>
        <taxon>Rhodobacterales</taxon>
        <taxon>Paracoccaceae</taxon>
        <taxon>Pseudodonghicola</taxon>
    </lineage>
</organism>
<keyword evidence="1" id="KW-0812">Transmembrane</keyword>
<reference evidence="2" key="1">
    <citation type="journal article" date="2014" name="Int. J. Syst. Evol. Microbiol.">
        <title>Complete genome sequence of Corynebacterium casei LMG S-19264T (=DSM 44701T), isolated from a smear-ripened cheese.</title>
        <authorList>
            <consortium name="US DOE Joint Genome Institute (JGI-PGF)"/>
            <person name="Walter F."/>
            <person name="Albersmeier A."/>
            <person name="Kalinowski J."/>
            <person name="Ruckert C."/>
        </authorList>
    </citation>
    <scope>NUCLEOTIDE SEQUENCE</scope>
    <source>
        <strain evidence="2">CGMCC 1.7081</strain>
    </source>
</reference>
<dbReference type="Proteomes" id="UP000611500">
    <property type="component" value="Unassembled WGS sequence"/>
</dbReference>
<dbReference type="EMBL" id="BNAP01000037">
    <property type="protein sequence ID" value="GHH03379.1"/>
    <property type="molecule type" value="Genomic_DNA"/>
</dbReference>
<evidence type="ECO:0000256" key="1">
    <source>
        <dbReference type="SAM" id="Phobius"/>
    </source>
</evidence>
<evidence type="ECO:0008006" key="4">
    <source>
        <dbReference type="Google" id="ProtNLM"/>
    </source>
</evidence>
<evidence type="ECO:0000313" key="3">
    <source>
        <dbReference type="Proteomes" id="UP000611500"/>
    </source>
</evidence>
<reference evidence="2" key="2">
    <citation type="submission" date="2020-09" db="EMBL/GenBank/DDBJ databases">
        <authorList>
            <person name="Sun Q."/>
            <person name="Zhou Y."/>
        </authorList>
    </citation>
    <scope>NUCLEOTIDE SEQUENCE</scope>
    <source>
        <strain evidence="2">CGMCC 1.7081</strain>
    </source>
</reference>
<proteinExistence type="predicted"/>
<dbReference type="AlphaFoldDB" id="A0A8J3HCD2"/>